<sequence length="110" mass="12347">MKLIFVVTFLKVDIPETVSSARCLLIMTFRVRNPFQNPNRDRVLSFRTPGAVGISWAKGLLQRVGSGRGNLFPSLVELSQMYPELSESRLAKITPTPIERCDNPARSRVS</sequence>
<name>A0A8X6UEP7_NEPPI</name>
<proteinExistence type="predicted"/>
<accession>A0A8X6UEP7</accession>
<evidence type="ECO:0000313" key="1">
    <source>
        <dbReference type="EMBL" id="GFU02808.1"/>
    </source>
</evidence>
<keyword evidence="2" id="KW-1185">Reference proteome</keyword>
<comment type="caution">
    <text evidence="1">The sequence shown here is derived from an EMBL/GenBank/DDBJ whole genome shotgun (WGS) entry which is preliminary data.</text>
</comment>
<protein>
    <submittedName>
        <fullName evidence="1">Uncharacterized protein</fullName>
    </submittedName>
</protein>
<dbReference type="EMBL" id="BMAW01027575">
    <property type="protein sequence ID" value="GFU02808.1"/>
    <property type="molecule type" value="Genomic_DNA"/>
</dbReference>
<evidence type="ECO:0000313" key="2">
    <source>
        <dbReference type="Proteomes" id="UP000887013"/>
    </source>
</evidence>
<dbReference type="AlphaFoldDB" id="A0A8X6UEP7"/>
<organism evidence="1 2">
    <name type="scientific">Nephila pilipes</name>
    <name type="common">Giant wood spider</name>
    <name type="synonym">Nephila maculata</name>
    <dbReference type="NCBI Taxonomy" id="299642"/>
    <lineage>
        <taxon>Eukaryota</taxon>
        <taxon>Metazoa</taxon>
        <taxon>Ecdysozoa</taxon>
        <taxon>Arthropoda</taxon>
        <taxon>Chelicerata</taxon>
        <taxon>Arachnida</taxon>
        <taxon>Araneae</taxon>
        <taxon>Araneomorphae</taxon>
        <taxon>Entelegynae</taxon>
        <taxon>Araneoidea</taxon>
        <taxon>Nephilidae</taxon>
        <taxon>Nephila</taxon>
    </lineage>
</organism>
<reference evidence="1" key="1">
    <citation type="submission" date="2020-08" db="EMBL/GenBank/DDBJ databases">
        <title>Multicomponent nature underlies the extraordinary mechanical properties of spider dragline silk.</title>
        <authorList>
            <person name="Kono N."/>
            <person name="Nakamura H."/>
            <person name="Mori M."/>
            <person name="Yoshida Y."/>
            <person name="Ohtoshi R."/>
            <person name="Malay A.D."/>
            <person name="Moran D.A.P."/>
            <person name="Tomita M."/>
            <person name="Numata K."/>
            <person name="Arakawa K."/>
        </authorList>
    </citation>
    <scope>NUCLEOTIDE SEQUENCE</scope>
</reference>
<gene>
    <name evidence="1" type="ORF">NPIL_35421</name>
</gene>
<dbReference type="Proteomes" id="UP000887013">
    <property type="component" value="Unassembled WGS sequence"/>
</dbReference>